<feature type="compositionally biased region" description="Basic and acidic residues" evidence="1">
    <location>
        <begin position="13"/>
        <end position="22"/>
    </location>
</feature>
<keyword evidence="3" id="KW-1185">Reference proteome</keyword>
<gene>
    <name evidence="2" type="ORF">AXG93_2611s1040</name>
</gene>
<dbReference type="EMBL" id="LVLJ01003684">
    <property type="protein sequence ID" value="OAE20097.1"/>
    <property type="molecule type" value="Genomic_DNA"/>
</dbReference>
<evidence type="ECO:0000313" key="3">
    <source>
        <dbReference type="Proteomes" id="UP000077202"/>
    </source>
</evidence>
<comment type="caution">
    <text evidence="2">The sequence shown here is derived from an EMBL/GenBank/DDBJ whole genome shotgun (WGS) entry which is preliminary data.</text>
</comment>
<dbReference type="AlphaFoldDB" id="A0A176VHQ0"/>
<dbReference type="Proteomes" id="UP000077202">
    <property type="component" value="Unassembled WGS sequence"/>
</dbReference>
<name>A0A176VHQ0_MARPO</name>
<evidence type="ECO:0000256" key="1">
    <source>
        <dbReference type="SAM" id="MobiDB-lite"/>
    </source>
</evidence>
<feature type="region of interest" description="Disordered" evidence="1">
    <location>
        <begin position="1"/>
        <end position="22"/>
    </location>
</feature>
<sequence length="202" mass="22429">MGRAALLKASPSSKKEDACDDGKSACTRGVLAFRVRTVRRRAFGASAIQGVPSKEAPSTLRPSANIPTAEGRDAGTRVPSVKGATEPTNRTKKSEMVRKLVPLKVPYEELRSFRRELSELRLEFLLWNWNCISANICKEIMDKSTIEGEELRGNSMLWTNEHWSMVLGSCAGSKGDLLFEKNSVGLTRGEEFSYGLLFESRR</sequence>
<evidence type="ECO:0000313" key="2">
    <source>
        <dbReference type="EMBL" id="OAE20097.1"/>
    </source>
</evidence>
<accession>A0A176VHQ0</accession>
<reference evidence="2" key="1">
    <citation type="submission" date="2016-03" db="EMBL/GenBank/DDBJ databases">
        <title>Mechanisms controlling the formation of the plant cell surface in tip-growing cells are functionally conserved among land plants.</title>
        <authorList>
            <person name="Honkanen S."/>
            <person name="Jones V.A."/>
            <person name="Morieri G."/>
            <person name="Champion C."/>
            <person name="Hetherington A.J."/>
            <person name="Kelly S."/>
            <person name="Saint-Marcoux D."/>
            <person name="Proust H."/>
            <person name="Prescott H."/>
            <person name="Dolan L."/>
        </authorList>
    </citation>
    <scope>NUCLEOTIDE SEQUENCE [LARGE SCALE GENOMIC DNA]</scope>
    <source>
        <tissue evidence="2">Whole gametophyte</tissue>
    </source>
</reference>
<proteinExistence type="predicted"/>
<protein>
    <submittedName>
        <fullName evidence="2">Uncharacterized protein</fullName>
    </submittedName>
</protein>
<feature type="region of interest" description="Disordered" evidence="1">
    <location>
        <begin position="52"/>
        <end position="89"/>
    </location>
</feature>
<organism evidence="2 3">
    <name type="scientific">Marchantia polymorpha subsp. ruderalis</name>
    <dbReference type="NCBI Taxonomy" id="1480154"/>
    <lineage>
        <taxon>Eukaryota</taxon>
        <taxon>Viridiplantae</taxon>
        <taxon>Streptophyta</taxon>
        <taxon>Embryophyta</taxon>
        <taxon>Marchantiophyta</taxon>
        <taxon>Marchantiopsida</taxon>
        <taxon>Marchantiidae</taxon>
        <taxon>Marchantiales</taxon>
        <taxon>Marchantiaceae</taxon>
        <taxon>Marchantia</taxon>
    </lineage>
</organism>